<organism evidence="1 2">
    <name type="scientific">Symbiodinium necroappetens</name>
    <dbReference type="NCBI Taxonomy" id="1628268"/>
    <lineage>
        <taxon>Eukaryota</taxon>
        <taxon>Sar</taxon>
        <taxon>Alveolata</taxon>
        <taxon>Dinophyceae</taxon>
        <taxon>Suessiales</taxon>
        <taxon>Symbiodiniaceae</taxon>
        <taxon>Symbiodinium</taxon>
    </lineage>
</organism>
<reference evidence="1" key="1">
    <citation type="submission" date="2021-02" db="EMBL/GenBank/DDBJ databases">
        <authorList>
            <person name="Dougan E. K."/>
            <person name="Rhodes N."/>
            <person name="Thang M."/>
            <person name="Chan C."/>
        </authorList>
    </citation>
    <scope>NUCLEOTIDE SEQUENCE</scope>
</reference>
<dbReference type="OrthoDB" id="10542914at2759"/>
<dbReference type="AlphaFoldDB" id="A0A813BPY2"/>
<proteinExistence type="predicted"/>
<keyword evidence="2" id="KW-1185">Reference proteome</keyword>
<evidence type="ECO:0000313" key="2">
    <source>
        <dbReference type="Proteomes" id="UP000601435"/>
    </source>
</evidence>
<comment type="caution">
    <text evidence="1">The sequence shown here is derived from an EMBL/GenBank/DDBJ whole genome shotgun (WGS) entry which is preliminary data.</text>
</comment>
<sequence>ATILPTLFNLGLWLPGGDSWTKLCLGYSRQLRHLLMPQMHSQDCLKVPVPMVHLMTGCWSLELEAVKARLGLLTSLVKACPHTLWAALQTEGSWLQTVQDDLKLIRQKDDDWPELGEAHWPEWWHLINRTTARFKRRVKAALQKMHERACEDKLAGLDGSGLVLPPVCAKGTVCGSCGRQYWTQARLAVHLRDTPACLLTLRNTGRTASETAPGFGSRAWKARADEEFTLAPSCQVQDPLQPALEWRWDEVQTEDHREISLELLDKDRWCAYQDVVELLGNVFVTKALYRAEELEVVDYLDTE</sequence>
<gene>
    <name evidence="1" type="ORF">SNEC2469_LOCUS31666</name>
</gene>
<feature type="non-terminal residue" evidence="1">
    <location>
        <position position="1"/>
    </location>
</feature>
<evidence type="ECO:0000313" key="1">
    <source>
        <dbReference type="EMBL" id="CAE7920179.1"/>
    </source>
</evidence>
<accession>A0A813BPY2</accession>
<protein>
    <submittedName>
        <fullName evidence="1">Uncharacterized protein</fullName>
    </submittedName>
</protein>
<dbReference type="Proteomes" id="UP000601435">
    <property type="component" value="Unassembled WGS sequence"/>
</dbReference>
<feature type="non-terminal residue" evidence="1">
    <location>
        <position position="303"/>
    </location>
</feature>
<dbReference type="EMBL" id="CAJNJA010077406">
    <property type="protein sequence ID" value="CAE7920179.1"/>
    <property type="molecule type" value="Genomic_DNA"/>
</dbReference>
<name>A0A813BPY2_9DINO</name>